<dbReference type="GO" id="GO:0005975">
    <property type="term" value="P:carbohydrate metabolic process"/>
    <property type="evidence" value="ECO:0007669"/>
    <property type="project" value="InterPro"/>
</dbReference>
<evidence type="ECO:0000259" key="1">
    <source>
        <dbReference type="Pfam" id="PF01182"/>
    </source>
</evidence>
<dbReference type="InterPro" id="IPR037171">
    <property type="entry name" value="NagB/RpiA_transferase-like"/>
</dbReference>
<dbReference type="RefSeq" id="WP_107967896.1">
    <property type="nucleotide sequence ID" value="NZ_NWBU01000009.1"/>
</dbReference>
<comment type="caution">
    <text evidence="2">The sequence shown here is derived from an EMBL/GenBank/DDBJ whole genome shotgun (WGS) entry which is preliminary data.</text>
</comment>
<feature type="domain" description="Glucosamine/galactosamine-6-phosphate isomerase" evidence="1">
    <location>
        <begin position="8"/>
        <end position="90"/>
    </location>
</feature>
<organism evidence="2 3">
    <name type="scientific">Sphingomonas oleivorans</name>
    <dbReference type="NCBI Taxonomy" id="1735121"/>
    <lineage>
        <taxon>Bacteria</taxon>
        <taxon>Pseudomonadati</taxon>
        <taxon>Pseudomonadota</taxon>
        <taxon>Alphaproteobacteria</taxon>
        <taxon>Sphingomonadales</taxon>
        <taxon>Sphingomonadaceae</taxon>
        <taxon>Sphingomonas</taxon>
    </lineage>
</organism>
<dbReference type="Gene3D" id="3.40.50.1360">
    <property type="match status" value="2"/>
</dbReference>
<dbReference type="InterPro" id="IPR039104">
    <property type="entry name" value="6PGL"/>
</dbReference>
<reference evidence="2 3" key="1">
    <citation type="submission" date="2017-09" db="EMBL/GenBank/DDBJ databases">
        <title>Sphingomonas panjinensis sp.nov., isolated from oil-contaminated soil.</title>
        <authorList>
            <person name="Wang L."/>
            <person name="Chen L."/>
        </authorList>
    </citation>
    <scope>NUCLEOTIDE SEQUENCE [LARGE SCALE GENOMIC DNA]</scope>
    <source>
        <strain evidence="2 3">FW-11</strain>
    </source>
</reference>
<dbReference type="PANTHER" id="PTHR11054">
    <property type="entry name" value="6-PHOSPHOGLUCONOLACTONASE"/>
    <property type="match status" value="1"/>
</dbReference>
<evidence type="ECO:0000313" key="3">
    <source>
        <dbReference type="Proteomes" id="UP000244162"/>
    </source>
</evidence>
<evidence type="ECO:0000313" key="2">
    <source>
        <dbReference type="EMBL" id="PTQ10871.1"/>
    </source>
</evidence>
<dbReference type="PANTHER" id="PTHR11054:SF0">
    <property type="entry name" value="6-PHOSPHOGLUCONOLACTONASE"/>
    <property type="match status" value="1"/>
</dbReference>
<feature type="domain" description="Glucosamine/galactosamine-6-phosphate isomerase" evidence="1">
    <location>
        <begin position="97"/>
        <end position="188"/>
    </location>
</feature>
<accession>A0A2T5FXL5</accession>
<gene>
    <name evidence="2" type="ORF">CLG96_10800</name>
</gene>
<proteinExistence type="predicted"/>
<dbReference type="AlphaFoldDB" id="A0A2T5FXL5"/>
<dbReference type="EMBL" id="NWBU01000009">
    <property type="protein sequence ID" value="PTQ10871.1"/>
    <property type="molecule type" value="Genomic_DNA"/>
</dbReference>
<protein>
    <submittedName>
        <fullName evidence="2">6-phosphogluconolactonase</fullName>
    </submittedName>
</protein>
<dbReference type="Pfam" id="PF01182">
    <property type="entry name" value="Glucosamine_iso"/>
    <property type="match status" value="2"/>
</dbReference>
<dbReference type="SUPFAM" id="SSF100950">
    <property type="entry name" value="NagB/RpiA/CoA transferase-like"/>
    <property type="match status" value="1"/>
</dbReference>
<dbReference type="InterPro" id="IPR006148">
    <property type="entry name" value="Glc/Gal-6P_isomerase"/>
</dbReference>
<dbReference type="Proteomes" id="UP000244162">
    <property type="component" value="Unassembled WGS sequence"/>
</dbReference>
<keyword evidence="3" id="KW-1185">Reference proteome</keyword>
<dbReference type="OrthoDB" id="9810967at2"/>
<sequence length="203" mass="21717">MTDIVWAAHADAEAVADRIASVLSRPGPRSIAVPGGRTPIPIFDLLRRQPLPWGKATVTLTDDRIVPHDHPASNFGLLSQALDATPAHLVPLSEGMALSRFDLVWLGMGADGHIASIFPGSNLPESPATVLRTLPDPLPPEAPFERLTLSQSALLDTDELILVLRGADKRAVLEAAIAGENDLPIARLIRAATSPITIFWSRT</sequence>
<name>A0A2T5FXL5_9SPHN</name>